<reference evidence="7 8" key="1">
    <citation type="submission" date="2019-02" db="EMBL/GenBank/DDBJ databases">
        <title>Deep-cultivation of Planctomycetes and their phenomic and genomic characterization uncovers novel biology.</title>
        <authorList>
            <person name="Wiegand S."/>
            <person name="Jogler M."/>
            <person name="Boedeker C."/>
            <person name="Pinto D."/>
            <person name="Vollmers J."/>
            <person name="Rivas-Marin E."/>
            <person name="Kohn T."/>
            <person name="Peeters S.H."/>
            <person name="Heuer A."/>
            <person name="Rast P."/>
            <person name="Oberbeckmann S."/>
            <person name="Bunk B."/>
            <person name="Jeske O."/>
            <person name="Meyerdierks A."/>
            <person name="Storesund J.E."/>
            <person name="Kallscheuer N."/>
            <person name="Luecker S."/>
            <person name="Lage O.M."/>
            <person name="Pohl T."/>
            <person name="Merkel B.J."/>
            <person name="Hornburger P."/>
            <person name="Mueller R.-W."/>
            <person name="Bruemmer F."/>
            <person name="Labrenz M."/>
            <person name="Spormann A.M."/>
            <person name="Op Den Camp H."/>
            <person name="Overmann J."/>
            <person name="Amann R."/>
            <person name="Jetten M.S.M."/>
            <person name="Mascher T."/>
            <person name="Medema M.H."/>
            <person name="Devos D.P."/>
            <person name="Kaster A.-K."/>
            <person name="Ovreas L."/>
            <person name="Rohde M."/>
            <person name="Galperin M.Y."/>
            <person name="Jogler C."/>
        </authorList>
    </citation>
    <scope>NUCLEOTIDE SEQUENCE [LARGE SCALE GENOMIC DNA]</scope>
    <source>
        <strain evidence="7 8">CA13</strain>
    </source>
</reference>
<proteinExistence type="inferred from homology"/>
<evidence type="ECO:0000256" key="1">
    <source>
        <dbReference type="ARBA" id="ARBA00010641"/>
    </source>
</evidence>
<evidence type="ECO:0000313" key="7">
    <source>
        <dbReference type="EMBL" id="TWT79362.1"/>
    </source>
</evidence>
<dbReference type="InterPro" id="IPR039425">
    <property type="entry name" value="RNA_pol_sigma-70-like"/>
</dbReference>
<evidence type="ECO:0000256" key="2">
    <source>
        <dbReference type="ARBA" id="ARBA00023015"/>
    </source>
</evidence>
<comment type="similarity">
    <text evidence="1">Belongs to the sigma-70 factor family. ECF subfamily.</text>
</comment>
<dbReference type="InterPro" id="IPR036388">
    <property type="entry name" value="WH-like_DNA-bd_sf"/>
</dbReference>
<evidence type="ECO:0000256" key="4">
    <source>
        <dbReference type="ARBA" id="ARBA00023163"/>
    </source>
</evidence>
<feature type="domain" description="RNA polymerase sigma-70 region 2" evidence="5">
    <location>
        <begin position="66"/>
        <end position="121"/>
    </location>
</feature>
<dbReference type="NCBIfam" id="TIGR02984">
    <property type="entry name" value="Sig-70_plancto1"/>
    <property type="match status" value="1"/>
</dbReference>
<dbReference type="InterPro" id="IPR014284">
    <property type="entry name" value="RNA_pol_sigma-70_dom"/>
</dbReference>
<dbReference type="GO" id="GO:0016987">
    <property type="term" value="F:sigma factor activity"/>
    <property type="evidence" value="ECO:0007669"/>
    <property type="project" value="UniProtKB-KW"/>
</dbReference>
<keyword evidence="8" id="KW-1185">Reference proteome</keyword>
<keyword evidence="3" id="KW-0731">Sigma factor</keyword>
<name>A0A5C5YWD1_9BACT</name>
<dbReference type="CDD" id="cd06171">
    <property type="entry name" value="Sigma70_r4"/>
    <property type="match status" value="1"/>
</dbReference>
<protein>
    <submittedName>
        <fullName evidence="7">ECF RNA polymerase sigma factor SigW</fullName>
    </submittedName>
</protein>
<sequence length="226" mass="25396">MVFRLCTTPLLYLLVLHVNVSVLETSHWANQPTERLLTAAREGDPEALGELLANYRKYLVFLARTQLHHHLQAKADPSDLAQEVCLAAHGNIKDFRGTTPEEFAGWLRGILSNLLAMQLRKYLGTQKRDPRLEQTLNQGLNSASGFLQSGIAGDVTSPSQHFARNEAFLQLAEALESLPEDYRQVIVLRHVDGLPFAEVARMMNRSVDSVEKLWVRGLAKLKLKMT</sequence>
<dbReference type="EMBL" id="SJPJ01000001">
    <property type="protein sequence ID" value="TWT79362.1"/>
    <property type="molecule type" value="Genomic_DNA"/>
</dbReference>
<dbReference type="Pfam" id="PF04542">
    <property type="entry name" value="Sigma70_r2"/>
    <property type="match status" value="1"/>
</dbReference>
<dbReference type="PANTHER" id="PTHR43133">
    <property type="entry name" value="RNA POLYMERASE ECF-TYPE SIGMA FACTO"/>
    <property type="match status" value="1"/>
</dbReference>
<dbReference type="Pfam" id="PF08281">
    <property type="entry name" value="Sigma70_r4_2"/>
    <property type="match status" value="1"/>
</dbReference>
<feature type="domain" description="RNA polymerase sigma factor 70 region 4 type 2" evidence="6">
    <location>
        <begin position="169"/>
        <end position="221"/>
    </location>
</feature>
<dbReference type="PANTHER" id="PTHR43133:SF51">
    <property type="entry name" value="RNA POLYMERASE SIGMA FACTOR"/>
    <property type="match status" value="1"/>
</dbReference>
<gene>
    <name evidence="7" type="primary">sigW_1</name>
    <name evidence="7" type="ORF">CA13_07620</name>
</gene>
<organism evidence="7 8">
    <name type="scientific">Novipirellula herctigrandis</name>
    <dbReference type="NCBI Taxonomy" id="2527986"/>
    <lineage>
        <taxon>Bacteria</taxon>
        <taxon>Pseudomonadati</taxon>
        <taxon>Planctomycetota</taxon>
        <taxon>Planctomycetia</taxon>
        <taxon>Pirellulales</taxon>
        <taxon>Pirellulaceae</taxon>
        <taxon>Novipirellula</taxon>
    </lineage>
</organism>
<evidence type="ECO:0000259" key="6">
    <source>
        <dbReference type="Pfam" id="PF08281"/>
    </source>
</evidence>
<keyword evidence="2" id="KW-0805">Transcription regulation</keyword>
<evidence type="ECO:0000256" key="3">
    <source>
        <dbReference type="ARBA" id="ARBA00023082"/>
    </source>
</evidence>
<dbReference type="Gene3D" id="1.10.10.10">
    <property type="entry name" value="Winged helix-like DNA-binding domain superfamily/Winged helix DNA-binding domain"/>
    <property type="match status" value="1"/>
</dbReference>
<dbReference type="SUPFAM" id="SSF88946">
    <property type="entry name" value="Sigma2 domain of RNA polymerase sigma factors"/>
    <property type="match status" value="1"/>
</dbReference>
<dbReference type="AlphaFoldDB" id="A0A5C5YWD1"/>
<accession>A0A5C5YWD1</accession>
<comment type="caution">
    <text evidence="7">The sequence shown here is derived from an EMBL/GenBank/DDBJ whole genome shotgun (WGS) entry which is preliminary data.</text>
</comment>
<dbReference type="Gene3D" id="1.10.1740.10">
    <property type="match status" value="1"/>
</dbReference>
<dbReference type="InterPro" id="IPR013325">
    <property type="entry name" value="RNA_pol_sigma_r2"/>
</dbReference>
<evidence type="ECO:0000313" key="8">
    <source>
        <dbReference type="Proteomes" id="UP000315010"/>
    </source>
</evidence>
<dbReference type="GO" id="GO:0006352">
    <property type="term" value="P:DNA-templated transcription initiation"/>
    <property type="evidence" value="ECO:0007669"/>
    <property type="project" value="InterPro"/>
</dbReference>
<dbReference type="GO" id="GO:0003677">
    <property type="term" value="F:DNA binding"/>
    <property type="evidence" value="ECO:0007669"/>
    <property type="project" value="InterPro"/>
</dbReference>
<dbReference type="SUPFAM" id="SSF88659">
    <property type="entry name" value="Sigma3 and sigma4 domains of RNA polymerase sigma factors"/>
    <property type="match status" value="1"/>
</dbReference>
<dbReference type="Proteomes" id="UP000315010">
    <property type="component" value="Unassembled WGS sequence"/>
</dbReference>
<dbReference type="InterPro" id="IPR013249">
    <property type="entry name" value="RNA_pol_sigma70_r4_t2"/>
</dbReference>
<dbReference type="NCBIfam" id="TIGR02937">
    <property type="entry name" value="sigma70-ECF"/>
    <property type="match status" value="1"/>
</dbReference>
<dbReference type="InterPro" id="IPR013324">
    <property type="entry name" value="RNA_pol_sigma_r3/r4-like"/>
</dbReference>
<dbReference type="InterPro" id="IPR014326">
    <property type="entry name" value="RNA_pol_sigma-70_Plancto"/>
</dbReference>
<dbReference type="RefSeq" id="WP_146394596.1">
    <property type="nucleotide sequence ID" value="NZ_SJPJ01000001.1"/>
</dbReference>
<dbReference type="OrthoDB" id="265297at2"/>
<evidence type="ECO:0000259" key="5">
    <source>
        <dbReference type="Pfam" id="PF04542"/>
    </source>
</evidence>
<dbReference type="InterPro" id="IPR007627">
    <property type="entry name" value="RNA_pol_sigma70_r2"/>
</dbReference>
<keyword evidence="4" id="KW-0804">Transcription</keyword>